<evidence type="ECO:0000256" key="5">
    <source>
        <dbReference type="ARBA" id="ARBA00023136"/>
    </source>
</evidence>
<dbReference type="CDD" id="cd13961">
    <property type="entry name" value="PT_UbiA_DGGGPS"/>
    <property type="match status" value="1"/>
</dbReference>
<feature type="transmembrane region" description="Helical" evidence="6">
    <location>
        <begin position="20"/>
        <end position="41"/>
    </location>
</feature>
<keyword evidence="5 6" id="KW-0472">Membrane</keyword>
<evidence type="ECO:0000256" key="2">
    <source>
        <dbReference type="ARBA" id="ARBA00022475"/>
    </source>
</evidence>
<evidence type="ECO:0000313" key="8">
    <source>
        <dbReference type="Proteomes" id="UP001500507"/>
    </source>
</evidence>
<gene>
    <name evidence="7" type="ORF">GCM10009117_15700</name>
</gene>
<keyword evidence="3 6" id="KW-0812">Transmembrane</keyword>
<dbReference type="InterPro" id="IPR044878">
    <property type="entry name" value="UbiA_sf"/>
</dbReference>
<name>A0ABP3XVW8_9FLAO</name>
<proteinExistence type="predicted"/>
<feature type="transmembrane region" description="Helical" evidence="6">
    <location>
        <begin position="245"/>
        <end position="264"/>
    </location>
</feature>
<keyword evidence="4 6" id="KW-1133">Transmembrane helix</keyword>
<dbReference type="Gene3D" id="1.10.357.140">
    <property type="entry name" value="UbiA prenyltransferase"/>
    <property type="match status" value="1"/>
</dbReference>
<dbReference type="Pfam" id="PF01040">
    <property type="entry name" value="UbiA"/>
    <property type="match status" value="1"/>
</dbReference>
<feature type="transmembrane region" description="Helical" evidence="6">
    <location>
        <begin position="53"/>
        <end position="72"/>
    </location>
</feature>
<evidence type="ECO:0000256" key="1">
    <source>
        <dbReference type="ARBA" id="ARBA00004141"/>
    </source>
</evidence>
<feature type="transmembrane region" description="Helical" evidence="6">
    <location>
        <begin position="276"/>
        <end position="297"/>
    </location>
</feature>
<comment type="subcellular location">
    <subcellularLocation>
        <location evidence="1">Membrane</location>
        <topology evidence="1">Multi-pass membrane protein</topology>
    </subcellularLocation>
</comment>
<protein>
    <submittedName>
        <fullName evidence="7">Geranylgeranylglycerol-phosphate geranylgeranyltransferase</fullName>
    </submittedName>
</protein>
<keyword evidence="2" id="KW-1003">Cell membrane</keyword>
<feature type="transmembrane region" description="Helical" evidence="6">
    <location>
        <begin position="171"/>
        <end position="190"/>
    </location>
</feature>
<evidence type="ECO:0000313" key="7">
    <source>
        <dbReference type="EMBL" id="GAA0872423.1"/>
    </source>
</evidence>
<evidence type="ECO:0000256" key="6">
    <source>
        <dbReference type="SAM" id="Phobius"/>
    </source>
</evidence>
<feature type="transmembrane region" description="Helical" evidence="6">
    <location>
        <begin position="202"/>
        <end position="233"/>
    </location>
</feature>
<feature type="transmembrane region" description="Helical" evidence="6">
    <location>
        <begin position="143"/>
        <end position="165"/>
    </location>
</feature>
<keyword evidence="8" id="KW-1185">Reference proteome</keyword>
<accession>A0ABP3XVW8</accession>
<reference evidence="8" key="1">
    <citation type="journal article" date="2019" name="Int. J. Syst. Evol. Microbiol.">
        <title>The Global Catalogue of Microorganisms (GCM) 10K type strain sequencing project: providing services to taxonomists for standard genome sequencing and annotation.</title>
        <authorList>
            <consortium name="The Broad Institute Genomics Platform"/>
            <consortium name="The Broad Institute Genome Sequencing Center for Infectious Disease"/>
            <person name="Wu L."/>
            <person name="Ma J."/>
        </authorList>
    </citation>
    <scope>NUCLEOTIDE SEQUENCE [LARGE SCALE GENOMIC DNA]</scope>
    <source>
        <strain evidence="8">JCM 16082</strain>
    </source>
</reference>
<feature type="transmembrane region" description="Helical" evidence="6">
    <location>
        <begin position="103"/>
        <end position="136"/>
    </location>
</feature>
<dbReference type="InterPro" id="IPR000537">
    <property type="entry name" value="UbiA_prenyltransferase"/>
</dbReference>
<sequence>MLSRQNKHLLLKVVSLFSVIRGYNILIIVLAQYLTSVFILAPDLSLGQVIFDGELFALILSSALVIASGYIINNFYDSEKDLINRPNKTMLDRLVSQQTKLNVYFILNIVAVLIASYVSFRATLFFSIYIFGIWIYSHRLSKIAFVGNFTSAILAIVPFFAVFVYYRNFELVIFVHALFLFLIISMREMVKDLENLKGDIALGYQTIPVVFGTATSKWLVTGLLLLAVVPTYLLIARFEIGLMNYYFYLCAVLLGVFLFILWQSKAKLHYLTLHNILKAIIVLGVFCIPLIDPSVVIEQLP</sequence>
<organism evidence="7 8">
    <name type="scientific">Gangjinia marincola</name>
    <dbReference type="NCBI Taxonomy" id="578463"/>
    <lineage>
        <taxon>Bacteria</taxon>
        <taxon>Pseudomonadati</taxon>
        <taxon>Bacteroidota</taxon>
        <taxon>Flavobacteriia</taxon>
        <taxon>Flavobacteriales</taxon>
        <taxon>Flavobacteriaceae</taxon>
        <taxon>Gangjinia</taxon>
    </lineage>
</organism>
<dbReference type="PANTHER" id="PTHR42723:SF1">
    <property type="entry name" value="CHLOROPHYLL SYNTHASE, CHLOROPLASTIC"/>
    <property type="match status" value="1"/>
</dbReference>
<dbReference type="RefSeq" id="WP_343765747.1">
    <property type="nucleotide sequence ID" value="NZ_BAAAFG010000015.1"/>
</dbReference>
<evidence type="ECO:0000256" key="3">
    <source>
        <dbReference type="ARBA" id="ARBA00022692"/>
    </source>
</evidence>
<dbReference type="EMBL" id="BAAAFG010000015">
    <property type="protein sequence ID" value="GAA0872423.1"/>
    <property type="molecule type" value="Genomic_DNA"/>
</dbReference>
<dbReference type="Proteomes" id="UP001500507">
    <property type="component" value="Unassembled WGS sequence"/>
</dbReference>
<comment type="caution">
    <text evidence="7">The sequence shown here is derived from an EMBL/GenBank/DDBJ whole genome shotgun (WGS) entry which is preliminary data.</text>
</comment>
<evidence type="ECO:0000256" key="4">
    <source>
        <dbReference type="ARBA" id="ARBA00022989"/>
    </source>
</evidence>
<dbReference type="InterPro" id="IPR050475">
    <property type="entry name" value="Prenyltransferase_related"/>
</dbReference>
<dbReference type="PANTHER" id="PTHR42723">
    <property type="entry name" value="CHLOROPHYLL SYNTHASE"/>
    <property type="match status" value="1"/>
</dbReference>